<name>A0ACC4BR79_POPAL</name>
<evidence type="ECO:0000313" key="2">
    <source>
        <dbReference type="Proteomes" id="UP000309997"/>
    </source>
</evidence>
<protein>
    <submittedName>
        <fullName evidence="1">Uncharacterized protein</fullName>
    </submittedName>
</protein>
<accession>A0ACC4BR79</accession>
<dbReference type="Proteomes" id="UP000309997">
    <property type="component" value="Unassembled WGS sequence"/>
</dbReference>
<comment type="caution">
    <text evidence="1">The sequence shown here is derived from an EMBL/GenBank/DDBJ whole genome shotgun (WGS) entry which is preliminary data.</text>
</comment>
<sequence>MEDTQLVGAFSSHGIKSQEEKDGNPNNRANAAILLSLYTFNSRMPIMRWQRGNFRWILKGGMDGLDMGRPLSKGWMGHVRLKYERDPSRPISQVDQRFPVEVLVEIGDVFYNTLEKQRMGSAAAQIPTSFGHELRACLRCRLVKTYDQVFFFVSALLSLLPVLFFFSVVALKMDEDHERVVDCTTPNFTGIISVMDPSRSWAARWLRIGLRPRSILPICPAHEFLNVPHTNTSGGFGNLDILYIVLLRLP</sequence>
<keyword evidence="2" id="KW-1185">Reference proteome</keyword>
<dbReference type="EMBL" id="RCHU02000008">
    <property type="protein sequence ID" value="KAL3581114.1"/>
    <property type="molecule type" value="Genomic_DNA"/>
</dbReference>
<organism evidence="1 2">
    <name type="scientific">Populus alba</name>
    <name type="common">White poplar</name>
    <dbReference type="NCBI Taxonomy" id="43335"/>
    <lineage>
        <taxon>Eukaryota</taxon>
        <taxon>Viridiplantae</taxon>
        <taxon>Streptophyta</taxon>
        <taxon>Embryophyta</taxon>
        <taxon>Tracheophyta</taxon>
        <taxon>Spermatophyta</taxon>
        <taxon>Magnoliopsida</taxon>
        <taxon>eudicotyledons</taxon>
        <taxon>Gunneridae</taxon>
        <taxon>Pentapetalae</taxon>
        <taxon>rosids</taxon>
        <taxon>fabids</taxon>
        <taxon>Malpighiales</taxon>
        <taxon>Salicaceae</taxon>
        <taxon>Saliceae</taxon>
        <taxon>Populus</taxon>
    </lineage>
</organism>
<gene>
    <name evidence="1" type="ORF">D5086_015446</name>
</gene>
<proteinExistence type="predicted"/>
<evidence type="ECO:0000313" key="1">
    <source>
        <dbReference type="EMBL" id="KAL3581114.1"/>
    </source>
</evidence>
<reference evidence="1 2" key="1">
    <citation type="journal article" date="2024" name="Plant Biotechnol. J.">
        <title>Genome and CRISPR/Cas9 system of a widespread forest tree (Populus alba) in the world.</title>
        <authorList>
            <person name="Liu Y.J."/>
            <person name="Jiang P.F."/>
            <person name="Han X.M."/>
            <person name="Li X.Y."/>
            <person name="Wang H.M."/>
            <person name="Wang Y.J."/>
            <person name="Wang X.X."/>
            <person name="Zeng Q.Y."/>
        </authorList>
    </citation>
    <scope>NUCLEOTIDE SEQUENCE [LARGE SCALE GENOMIC DNA]</scope>
    <source>
        <strain evidence="2">cv. PAL-ZL1</strain>
    </source>
</reference>